<name>A0ABT2GFV6_9MICO</name>
<gene>
    <name evidence="1" type="ORF">NVV95_11155</name>
</gene>
<keyword evidence="2" id="KW-1185">Reference proteome</keyword>
<protein>
    <submittedName>
        <fullName evidence="1">Uncharacterized protein</fullName>
    </submittedName>
</protein>
<accession>A0ABT2GFV6</accession>
<proteinExistence type="predicted"/>
<dbReference type="EMBL" id="JANTEZ010000004">
    <property type="protein sequence ID" value="MCS5715109.1"/>
    <property type="molecule type" value="Genomic_DNA"/>
</dbReference>
<evidence type="ECO:0000313" key="1">
    <source>
        <dbReference type="EMBL" id="MCS5715109.1"/>
    </source>
</evidence>
<sequence length="65" mass="6957">MTTIETRAAGAITTETGALEETSPVVIVNLCGVQADLFPDEAVRLAVRLIEAAARTEREGESEWP</sequence>
<dbReference type="Proteomes" id="UP001165580">
    <property type="component" value="Unassembled WGS sequence"/>
</dbReference>
<evidence type="ECO:0000313" key="2">
    <source>
        <dbReference type="Proteomes" id="UP001165580"/>
    </source>
</evidence>
<dbReference type="RefSeq" id="WP_259486621.1">
    <property type="nucleotide sequence ID" value="NZ_JANTEZ010000004.1"/>
</dbReference>
<reference evidence="1" key="1">
    <citation type="submission" date="2022-08" db="EMBL/GenBank/DDBJ databases">
        <authorList>
            <person name="Deng Y."/>
            <person name="Han X.-F."/>
            <person name="Zhang Y.-Q."/>
        </authorList>
    </citation>
    <scope>NUCLEOTIDE SEQUENCE</scope>
    <source>
        <strain evidence="1">CPCC 205716</strain>
    </source>
</reference>
<organism evidence="1 2">
    <name type="scientific">Herbiconiux gentiana</name>
    <dbReference type="NCBI Taxonomy" id="2970912"/>
    <lineage>
        <taxon>Bacteria</taxon>
        <taxon>Bacillati</taxon>
        <taxon>Actinomycetota</taxon>
        <taxon>Actinomycetes</taxon>
        <taxon>Micrococcales</taxon>
        <taxon>Microbacteriaceae</taxon>
        <taxon>Herbiconiux</taxon>
    </lineage>
</organism>
<comment type="caution">
    <text evidence="1">The sequence shown here is derived from an EMBL/GenBank/DDBJ whole genome shotgun (WGS) entry which is preliminary data.</text>
</comment>